<dbReference type="PANTHER" id="PTHR14186:SF20">
    <property type="entry name" value="CYSTEINE-RICH MOTOR NEURON 1 PROTEIN-LIKE"/>
    <property type="match status" value="1"/>
</dbReference>
<organism evidence="7 8">
    <name type="scientific">Clytia hemisphaerica</name>
    <dbReference type="NCBI Taxonomy" id="252671"/>
    <lineage>
        <taxon>Eukaryota</taxon>
        <taxon>Metazoa</taxon>
        <taxon>Cnidaria</taxon>
        <taxon>Hydrozoa</taxon>
        <taxon>Hydroidolina</taxon>
        <taxon>Leptothecata</taxon>
        <taxon>Obeliida</taxon>
        <taxon>Clytiidae</taxon>
        <taxon>Clytia</taxon>
    </lineage>
</organism>
<keyword evidence="8" id="KW-1185">Reference proteome</keyword>
<evidence type="ECO:0000256" key="5">
    <source>
        <dbReference type="SAM" id="SignalP"/>
    </source>
</evidence>
<sequence>MAIMKLIILLSIVSLAYTLSCKCNKDKCKAPTDCKGETVMDQCGCCQVCGGTEGEACGGPWLLKRCVKGLMCSYKAENREVKLDEVGVCTPLPRRDRAAHRWVMKGKKFLKAVLKSKRLVKRFFFASKKRS</sequence>
<evidence type="ECO:0000259" key="6">
    <source>
        <dbReference type="PROSITE" id="PS51323"/>
    </source>
</evidence>
<dbReference type="GO" id="GO:0001558">
    <property type="term" value="P:regulation of cell growth"/>
    <property type="evidence" value="ECO:0007669"/>
    <property type="project" value="InterPro"/>
</dbReference>
<dbReference type="Pfam" id="PF00219">
    <property type="entry name" value="IGFBP"/>
    <property type="match status" value="1"/>
</dbReference>
<proteinExistence type="predicted"/>
<evidence type="ECO:0000256" key="1">
    <source>
        <dbReference type="ARBA" id="ARBA00004613"/>
    </source>
</evidence>
<feature type="chain" id="PRO_5029566174" description="IGFBP N-terminal domain-containing protein" evidence="5">
    <location>
        <begin position="19"/>
        <end position="131"/>
    </location>
</feature>
<evidence type="ECO:0000256" key="2">
    <source>
        <dbReference type="ARBA" id="ARBA00022525"/>
    </source>
</evidence>
<dbReference type="GO" id="GO:0005520">
    <property type="term" value="F:insulin-like growth factor binding"/>
    <property type="evidence" value="ECO:0007669"/>
    <property type="project" value="InterPro"/>
</dbReference>
<keyword evidence="3 5" id="KW-0732">Signal</keyword>
<dbReference type="SUPFAM" id="SSF57184">
    <property type="entry name" value="Growth factor receptor domain"/>
    <property type="match status" value="1"/>
</dbReference>
<reference evidence="7" key="1">
    <citation type="submission" date="2021-01" db="UniProtKB">
        <authorList>
            <consortium name="EnsemblMetazoa"/>
        </authorList>
    </citation>
    <scope>IDENTIFICATION</scope>
</reference>
<dbReference type="GO" id="GO:0005576">
    <property type="term" value="C:extracellular region"/>
    <property type="evidence" value="ECO:0007669"/>
    <property type="project" value="UniProtKB-SubCell"/>
</dbReference>
<dbReference type="AlphaFoldDB" id="A0A7M5XKP3"/>
<dbReference type="PANTHER" id="PTHR14186">
    <property type="entry name" value="INSULIN-LIKE GROWTH FACTOR BINDING PROTEIN-RELATED"/>
    <property type="match status" value="1"/>
</dbReference>
<name>A0A7M5XKP3_9CNID</name>
<dbReference type="Proteomes" id="UP000594262">
    <property type="component" value="Unplaced"/>
</dbReference>
<dbReference type="RefSeq" id="XP_066930059.1">
    <property type="nucleotide sequence ID" value="XM_067073958.1"/>
</dbReference>
<dbReference type="OrthoDB" id="9868586at2759"/>
<dbReference type="EnsemblMetazoa" id="CLYHEMT025365.1">
    <property type="protein sequence ID" value="CLYHEMP025365.1"/>
    <property type="gene ID" value="CLYHEMG025365"/>
</dbReference>
<keyword evidence="2" id="KW-0964">Secreted</keyword>
<protein>
    <recommendedName>
        <fullName evidence="6">IGFBP N-terminal domain-containing protein</fullName>
    </recommendedName>
</protein>
<dbReference type="InterPro" id="IPR011390">
    <property type="entry name" value="IGFBP_rP_mac25"/>
</dbReference>
<accession>A0A7M5XKP3</accession>
<keyword evidence="4" id="KW-1015">Disulfide bond</keyword>
<feature type="domain" description="IGFBP N-terminal" evidence="6">
    <location>
        <begin position="17"/>
        <end position="92"/>
    </location>
</feature>
<dbReference type="PROSITE" id="PS51323">
    <property type="entry name" value="IGFBP_N_2"/>
    <property type="match status" value="1"/>
</dbReference>
<dbReference type="InterPro" id="IPR000867">
    <property type="entry name" value="IGFBP-like"/>
</dbReference>
<dbReference type="GeneID" id="136817639"/>
<evidence type="ECO:0000313" key="7">
    <source>
        <dbReference type="EnsemblMetazoa" id="CLYHEMP025365.1"/>
    </source>
</evidence>
<comment type="subcellular location">
    <subcellularLocation>
        <location evidence="1">Secreted</location>
    </subcellularLocation>
</comment>
<dbReference type="Gene3D" id="4.10.40.20">
    <property type="match status" value="1"/>
</dbReference>
<feature type="signal peptide" evidence="5">
    <location>
        <begin position="1"/>
        <end position="18"/>
    </location>
</feature>
<evidence type="ECO:0000256" key="3">
    <source>
        <dbReference type="ARBA" id="ARBA00022729"/>
    </source>
</evidence>
<evidence type="ECO:0000313" key="8">
    <source>
        <dbReference type="Proteomes" id="UP000594262"/>
    </source>
</evidence>
<dbReference type="SMART" id="SM00121">
    <property type="entry name" value="IB"/>
    <property type="match status" value="1"/>
</dbReference>
<dbReference type="InterPro" id="IPR009030">
    <property type="entry name" value="Growth_fac_rcpt_cys_sf"/>
</dbReference>
<dbReference type="GO" id="GO:0009966">
    <property type="term" value="P:regulation of signal transduction"/>
    <property type="evidence" value="ECO:0007669"/>
    <property type="project" value="TreeGrafter"/>
</dbReference>
<evidence type="ECO:0000256" key="4">
    <source>
        <dbReference type="ARBA" id="ARBA00023157"/>
    </source>
</evidence>